<dbReference type="EMBL" id="MNUI01000047">
    <property type="protein sequence ID" value="OIN89000.1"/>
    <property type="molecule type" value="Genomic_DNA"/>
</dbReference>
<reference evidence="1 2" key="1">
    <citation type="journal article" date="2016" name="Environ. Microbiol.">
        <title>Genomic resolution of a cold subsurface aquifer community provides metabolic insights for novel microbes adapted to high CO concentrations.</title>
        <authorList>
            <person name="Probst A.J."/>
            <person name="Castelle C.J."/>
            <person name="Singh A."/>
            <person name="Brown C.T."/>
            <person name="Anantharaman K."/>
            <person name="Sharon I."/>
            <person name="Hug L.A."/>
            <person name="Burstein D."/>
            <person name="Emerson J.B."/>
            <person name="Thomas B.C."/>
            <person name="Banfield J.F."/>
        </authorList>
    </citation>
    <scope>NUCLEOTIDE SEQUENCE [LARGE SCALE GENOMIC DNA]</scope>
    <source>
        <strain evidence="1">CG1_02_47_37</strain>
    </source>
</reference>
<sequence>MKKIIIVVVLLLLAGLIYKKMPVNETVKPETKSEEFSGTLAQAMKLGVPMKCEWQTSEGSGESYVKGKDMYLKTMMQGKTGYMVKIGDCVHTWSEGQKQGVKFCQAPEAITPEEADKPADWQPDSGSYKTEGVDWDVQYKCRPDIFSGNRFELPADVRFLDMAETLKGFGR</sequence>
<name>A0A1J4RPN0_9BACT</name>
<protein>
    <submittedName>
        <fullName evidence="1">Uncharacterized protein</fullName>
    </submittedName>
</protein>
<accession>A0A1J4RPN0</accession>
<dbReference type="AlphaFoldDB" id="A0A1J4RPN0"/>
<dbReference type="Proteomes" id="UP000183144">
    <property type="component" value="Unassembled WGS sequence"/>
</dbReference>
<comment type="caution">
    <text evidence="1">The sequence shown here is derived from an EMBL/GenBank/DDBJ whole genome shotgun (WGS) entry which is preliminary data.</text>
</comment>
<evidence type="ECO:0000313" key="2">
    <source>
        <dbReference type="Proteomes" id="UP000183144"/>
    </source>
</evidence>
<gene>
    <name evidence="1" type="ORF">AUJ59_02680</name>
</gene>
<evidence type="ECO:0000313" key="1">
    <source>
        <dbReference type="EMBL" id="OIN89000.1"/>
    </source>
</evidence>
<proteinExistence type="predicted"/>
<organism evidence="1 2">
    <name type="scientific">Candidatus Beckwithbacteria bacterium CG1_02_47_37</name>
    <dbReference type="NCBI Taxonomy" id="1805034"/>
    <lineage>
        <taxon>Bacteria</taxon>
        <taxon>Candidatus Beckwithiibacteriota</taxon>
    </lineage>
</organism>
<dbReference type="STRING" id="1805034.AUJ59_02680"/>